<gene>
    <name evidence="6" type="ORF">HKI87_03g23250</name>
</gene>
<keyword evidence="4 5" id="KW-0732">Signal</keyword>
<dbReference type="PANTHER" id="PTHR48067">
    <property type="entry name" value="GPI-ANCHOR TRANSAMIDASE"/>
    <property type="match status" value="1"/>
</dbReference>
<dbReference type="InterPro" id="IPR028361">
    <property type="entry name" value="GPI_transamidase"/>
</dbReference>
<organism evidence="6 7">
    <name type="scientific">Chloropicon roscoffensis</name>
    <dbReference type="NCBI Taxonomy" id="1461544"/>
    <lineage>
        <taxon>Eukaryota</taxon>
        <taxon>Viridiplantae</taxon>
        <taxon>Chlorophyta</taxon>
        <taxon>Chloropicophyceae</taxon>
        <taxon>Chloropicales</taxon>
        <taxon>Chloropicaceae</taxon>
        <taxon>Chloropicon</taxon>
    </lineage>
</organism>
<sequence>MEARRRRWGAVLCTAAAVFLAMAVAACAAAPGAAQWTEVPAPRSANGNTWAVIVSTSRYWLNYRHAANALAVYRAVRRAGVPDSRIVLMLAEDFSRNPRNVFPGSVFVDEALQVDVARGKAEVDYEGDDVSAASLARVLTGRHAARVPRSRTLPTTRESDVLLYVTGHGGENFMKFQDKDMMSGEDLAEVVAEMRSLGRYRELTIVVDTCKASTFCRHVSSPNVTCVSSSLRGQNSYSKHANAEVGNSLVDEMTFLIQEQLAERRFGKLVGRRAARAMYQRLRARMKSSTPHYRET</sequence>
<evidence type="ECO:0000313" key="7">
    <source>
        <dbReference type="Proteomes" id="UP001472866"/>
    </source>
</evidence>
<dbReference type="GO" id="GO:0006506">
    <property type="term" value="P:GPI anchor biosynthetic process"/>
    <property type="evidence" value="ECO:0007669"/>
    <property type="project" value="UniProtKB-KW"/>
</dbReference>
<dbReference type="GO" id="GO:0016255">
    <property type="term" value="P:attachment of GPI anchor to protein"/>
    <property type="evidence" value="ECO:0007669"/>
    <property type="project" value="InterPro"/>
</dbReference>
<accession>A0AAX4P3X1</accession>
<evidence type="ECO:0000313" key="6">
    <source>
        <dbReference type="EMBL" id="WZN60791.1"/>
    </source>
</evidence>
<evidence type="ECO:0000256" key="4">
    <source>
        <dbReference type="ARBA" id="ARBA00022729"/>
    </source>
</evidence>
<evidence type="ECO:0000256" key="1">
    <source>
        <dbReference type="ARBA" id="ARBA00004687"/>
    </source>
</evidence>
<comment type="similarity">
    <text evidence="2">Belongs to the peptidase C13 family.</text>
</comment>
<dbReference type="Proteomes" id="UP001472866">
    <property type="component" value="Chromosome 03"/>
</dbReference>
<dbReference type="EMBL" id="CP151503">
    <property type="protein sequence ID" value="WZN60791.1"/>
    <property type="molecule type" value="Genomic_DNA"/>
</dbReference>
<dbReference type="PANTHER" id="PTHR48067:SF1">
    <property type="entry name" value="GPI-ANCHOR TRANSAMIDASE"/>
    <property type="match status" value="1"/>
</dbReference>
<proteinExistence type="inferred from homology"/>
<name>A0AAX4P3X1_9CHLO</name>
<dbReference type="PRINTS" id="PR00776">
    <property type="entry name" value="HEMOGLOBNASE"/>
</dbReference>
<reference evidence="6 7" key="1">
    <citation type="submission" date="2024-03" db="EMBL/GenBank/DDBJ databases">
        <title>Complete genome sequence of the green alga Chloropicon roscoffensis RCC1871.</title>
        <authorList>
            <person name="Lemieux C."/>
            <person name="Pombert J.-F."/>
            <person name="Otis C."/>
            <person name="Turmel M."/>
        </authorList>
    </citation>
    <scope>NUCLEOTIDE SEQUENCE [LARGE SCALE GENOMIC DNA]</scope>
    <source>
        <strain evidence="6 7">RCC1871</strain>
    </source>
</reference>
<dbReference type="InterPro" id="IPR001096">
    <property type="entry name" value="Peptidase_C13"/>
</dbReference>
<dbReference type="Pfam" id="PF01650">
    <property type="entry name" value="Peptidase_C13"/>
    <property type="match status" value="1"/>
</dbReference>
<dbReference type="GO" id="GO:0006508">
    <property type="term" value="P:proteolysis"/>
    <property type="evidence" value="ECO:0007669"/>
    <property type="project" value="InterPro"/>
</dbReference>
<evidence type="ECO:0000256" key="2">
    <source>
        <dbReference type="ARBA" id="ARBA00009941"/>
    </source>
</evidence>
<evidence type="ECO:0000256" key="5">
    <source>
        <dbReference type="SAM" id="SignalP"/>
    </source>
</evidence>
<protein>
    <submittedName>
        <fullName evidence="6">GPI-anchor transamidase</fullName>
    </submittedName>
</protein>
<dbReference type="GO" id="GO:0042765">
    <property type="term" value="C:GPI-anchor transamidase complex"/>
    <property type="evidence" value="ECO:0007669"/>
    <property type="project" value="InterPro"/>
</dbReference>
<evidence type="ECO:0000256" key="3">
    <source>
        <dbReference type="ARBA" id="ARBA00022502"/>
    </source>
</evidence>
<keyword evidence="7" id="KW-1185">Reference proteome</keyword>
<dbReference type="PROSITE" id="PS51257">
    <property type="entry name" value="PROKAR_LIPOPROTEIN"/>
    <property type="match status" value="1"/>
</dbReference>
<dbReference type="GO" id="GO:0003923">
    <property type="term" value="F:GPI-anchor transamidase activity"/>
    <property type="evidence" value="ECO:0007669"/>
    <property type="project" value="InterPro"/>
</dbReference>
<keyword evidence="3" id="KW-0337">GPI-anchor biosynthesis</keyword>
<feature type="chain" id="PRO_5043746850" evidence="5">
    <location>
        <begin position="30"/>
        <end position="296"/>
    </location>
</feature>
<dbReference type="AlphaFoldDB" id="A0AAX4P3X1"/>
<feature type="signal peptide" evidence="5">
    <location>
        <begin position="1"/>
        <end position="29"/>
    </location>
</feature>
<comment type="pathway">
    <text evidence="1">Glycolipid biosynthesis; glycosylphosphatidylinositol-anchor biosynthesis.</text>
</comment>
<dbReference type="Gene3D" id="3.40.50.1460">
    <property type="match status" value="1"/>
</dbReference>